<name>A0A498HSG1_MALDO</name>
<comment type="caution">
    <text evidence="2">The sequence shown here is derived from an EMBL/GenBank/DDBJ whole genome shotgun (WGS) entry which is preliminary data.</text>
</comment>
<organism evidence="2 3">
    <name type="scientific">Malus domestica</name>
    <name type="common">Apple</name>
    <name type="synonym">Pyrus malus</name>
    <dbReference type="NCBI Taxonomy" id="3750"/>
    <lineage>
        <taxon>Eukaryota</taxon>
        <taxon>Viridiplantae</taxon>
        <taxon>Streptophyta</taxon>
        <taxon>Embryophyta</taxon>
        <taxon>Tracheophyta</taxon>
        <taxon>Spermatophyta</taxon>
        <taxon>Magnoliopsida</taxon>
        <taxon>eudicotyledons</taxon>
        <taxon>Gunneridae</taxon>
        <taxon>Pentapetalae</taxon>
        <taxon>rosids</taxon>
        <taxon>fabids</taxon>
        <taxon>Rosales</taxon>
        <taxon>Rosaceae</taxon>
        <taxon>Amygdaloideae</taxon>
        <taxon>Maleae</taxon>
        <taxon>Malus</taxon>
    </lineage>
</organism>
<sequence>MGTVNFDVVSLKNAVVVVSKRSPPGSVYRSPQGCFVSSTAAMAQAPTKTNITRQVSKFVEQNESQRKKHEKRKATSAPGSIVQEPLRRRKNHQVE</sequence>
<evidence type="ECO:0000313" key="2">
    <source>
        <dbReference type="EMBL" id="RXH73680.1"/>
    </source>
</evidence>
<gene>
    <name evidence="2" type="ORF">DVH24_016502</name>
</gene>
<dbReference type="EMBL" id="RDQH01000341">
    <property type="protein sequence ID" value="RXH73680.1"/>
    <property type="molecule type" value="Genomic_DNA"/>
</dbReference>
<keyword evidence="3" id="KW-1185">Reference proteome</keyword>
<proteinExistence type="predicted"/>
<dbReference type="AlphaFoldDB" id="A0A498HSG1"/>
<feature type="region of interest" description="Disordered" evidence="1">
    <location>
        <begin position="59"/>
        <end position="95"/>
    </location>
</feature>
<accession>A0A498HSG1</accession>
<evidence type="ECO:0000313" key="3">
    <source>
        <dbReference type="Proteomes" id="UP000290289"/>
    </source>
</evidence>
<evidence type="ECO:0000256" key="1">
    <source>
        <dbReference type="SAM" id="MobiDB-lite"/>
    </source>
</evidence>
<protein>
    <submittedName>
        <fullName evidence="2">Uncharacterized protein</fullName>
    </submittedName>
</protein>
<dbReference type="Proteomes" id="UP000290289">
    <property type="component" value="Chromosome 15"/>
</dbReference>
<reference evidence="2 3" key="1">
    <citation type="submission" date="2018-10" db="EMBL/GenBank/DDBJ databases">
        <title>A high-quality apple genome assembly.</title>
        <authorList>
            <person name="Hu J."/>
        </authorList>
    </citation>
    <scope>NUCLEOTIDE SEQUENCE [LARGE SCALE GENOMIC DNA]</scope>
    <source>
        <strain evidence="3">cv. HFTH1</strain>
        <tissue evidence="2">Young leaf</tissue>
    </source>
</reference>